<reference evidence="2 3" key="1">
    <citation type="journal article" date="2024" name="IMA Fungus">
        <title>Apiospora arundinis, a panoply of carbohydrate-active enzymes and secondary metabolites.</title>
        <authorList>
            <person name="Sorensen T."/>
            <person name="Petersen C."/>
            <person name="Muurmann A.T."/>
            <person name="Christiansen J.V."/>
            <person name="Brundto M.L."/>
            <person name="Overgaard C.K."/>
            <person name="Boysen A.T."/>
            <person name="Wollenberg R.D."/>
            <person name="Larsen T.O."/>
            <person name="Sorensen J.L."/>
            <person name="Nielsen K.L."/>
            <person name="Sondergaard T.E."/>
        </authorList>
    </citation>
    <scope>NUCLEOTIDE SEQUENCE [LARGE SCALE GENOMIC DNA]</scope>
    <source>
        <strain evidence="2 3">AAU 773</strain>
    </source>
</reference>
<dbReference type="Proteomes" id="UP001390339">
    <property type="component" value="Unassembled WGS sequence"/>
</dbReference>
<feature type="compositionally biased region" description="Basic residues" evidence="1">
    <location>
        <begin position="20"/>
        <end position="29"/>
    </location>
</feature>
<feature type="region of interest" description="Disordered" evidence="1">
    <location>
        <begin position="20"/>
        <end position="67"/>
    </location>
</feature>
<dbReference type="EMBL" id="JAPCWZ010000005">
    <property type="protein sequence ID" value="KAK8862324.1"/>
    <property type="molecule type" value="Genomic_DNA"/>
</dbReference>
<comment type="caution">
    <text evidence="2">The sequence shown here is derived from an EMBL/GenBank/DDBJ whole genome shotgun (WGS) entry which is preliminary data.</text>
</comment>
<evidence type="ECO:0000313" key="2">
    <source>
        <dbReference type="EMBL" id="KAK8862324.1"/>
    </source>
</evidence>
<feature type="compositionally biased region" description="Polar residues" evidence="1">
    <location>
        <begin position="129"/>
        <end position="143"/>
    </location>
</feature>
<proteinExistence type="predicted"/>
<gene>
    <name evidence="2" type="ORF">PGQ11_008559</name>
</gene>
<feature type="compositionally biased region" description="Basic and acidic residues" evidence="1">
    <location>
        <begin position="281"/>
        <end position="291"/>
    </location>
</feature>
<protein>
    <submittedName>
        <fullName evidence="2">Uncharacterized protein</fullName>
    </submittedName>
</protein>
<accession>A0ABR2IFT4</accession>
<feature type="region of interest" description="Disordered" evidence="1">
    <location>
        <begin position="113"/>
        <end position="151"/>
    </location>
</feature>
<organism evidence="2 3">
    <name type="scientific">Apiospora arundinis</name>
    <dbReference type="NCBI Taxonomy" id="335852"/>
    <lineage>
        <taxon>Eukaryota</taxon>
        <taxon>Fungi</taxon>
        <taxon>Dikarya</taxon>
        <taxon>Ascomycota</taxon>
        <taxon>Pezizomycotina</taxon>
        <taxon>Sordariomycetes</taxon>
        <taxon>Xylariomycetidae</taxon>
        <taxon>Amphisphaeriales</taxon>
        <taxon>Apiosporaceae</taxon>
        <taxon>Apiospora</taxon>
    </lineage>
</organism>
<feature type="compositionally biased region" description="Polar residues" evidence="1">
    <location>
        <begin position="46"/>
        <end position="60"/>
    </location>
</feature>
<feature type="compositionally biased region" description="Acidic residues" evidence="1">
    <location>
        <begin position="292"/>
        <end position="301"/>
    </location>
</feature>
<feature type="compositionally biased region" description="Polar residues" evidence="1">
    <location>
        <begin position="166"/>
        <end position="175"/>
    </location>
</feature>
<feature type="region of interest" description="Disordered" evidence="1">
    <location>
        <begin position="166"/>
        <end position="301"/>
    </location>
</feature>
<feature type="compositionally biased region" description="Polar residues" evidence="1">
    <location>
        <begin position="271"/>
        <end position="280"/>
    </location>
</feature>
<keyword evidence="3" id="KW-1185">Reference proteome</keyword>
<feature type="compositionally biased region" description="Basic residues" evidence="1">
    <location>
        <begin position="224"/>
        <end position="252"/>
    </location>
</feature>
<sequence length="301" mass="33448">MTEVRDFEDRRRFKRYLARHIARSRRSPSPHKIESVATQDAHPATPQAQNTQGTTETPQGRLQPDTPKRFIVSKRLPRTQLKHNETAPALLCRPENAVRLIVVVQRMLNQPALNNPDELARDPPVTPYNRPSSQGTQTETRISNPAEHGLDDSLNNIHRIIESALGSQATASHSTSEMRRDESGLGVSQEETMSTDPEVRVYNDSLPASLQPQTPRNLPEARHQSRLHAPHTAPAHRVRPRSTYHSGRHHGSTHSPSGMAAPGFRGLFGGTENSGDSARFSNEELYNRQDETGEGDAGLDT</sequence>
<evidence type="ECO:0000313" key="3">
    <source>
        <dbReference type="Proteomes" id="UP001390339"/>
    </source>
</evidence>
<name>A0ABR2IFT4_9PEZI</name>
<evidence type="ECO:0000256" key="1">
    <source>
        <dbReference type="SAM" id="MobiDB-lite"/>
    </source>
</evidence>
<feature type="compositionally biased region" description="Polar residues" evidence="1">
    <location>
        <begin position="206"/>
        <end position="216"/>
    </location>
</feature>